<sequence>MPQEILFFAPIWGNTSSFDTFISNALEVGFDGVEMALLGTDSEIECQLELLESKNLKLIAQQWLTAFDADFETHKKTMIKVLTEACRYKPLKINTQTGKDFYDFEQNVELIETAEDIAAKSGVEIVHEIHRSRFNAHPKLLLPYLAKFPTLKLTADFSHWCCVCESLLEDQSEMINSIIPFIRHTHARVGYSQGPQVNDFLAKENELALLQHLSWWDKIVDNLISETSGPVTFTPEFGPAPYMPCLPHTLMPVVCQWQQNVEMMRLLKARYQLN</sequence>
<keyword evidence="2" id="KW-1185">Reference proteome</keyword>
<dbReference type="GO" id="GO:0016853">
    <property type="term" value="F:isomerase activity"/>
    <property type="evidence" value="ECO:0007669"/>
    <property type="project" value="UniProtKB-KW"/>
</dbReference>
<protein>
    <submittedName>
        <fullName evidence="1">Sugar phosphate isomerase/epimerase family protein</fullName>
    </submittedName>
</protein>
<dbReference type="InterPro" id="IPR036237">
    <property type="entry name" value="Xyl_isomerase-like_sf"/>
</dbReference>
<dbReference type="RefSeq" id="WP_385875880.1">
    <property type="nucleotide sequence ID" value="NZ_JBHLXE010000016.1"/>
</dbReference>
<keyword evidence="1" id="KW-0413">Isomerase</keyword>
<proteinExistence type="predicted"/>
<dbReference type="EMBL" id="JBHLXE010000016">
    <property type="protein sequence ID" value="MFC0178864.1"/>
    <property type="molecule type" value="Genomic_DNA"/>
</dbReference>
<evidence type="ECO:0000313" key="1">
    <source>
        <dbReference type="EMBL" id="MFC0178864.1"/>
    </source>
</evidence>
<organism evidence="1 2">
    <name type="scientific">Thorsellia kenyensis</name>
    <dbReference type="NCBI Taxonomy" id="1549888"/>
    <lineage>
        <taxon>Bacteria</taxon>
        <taxon>Pseudomonadati</taxon>
        <taxon>Pseudomonadota</taxon>
        <taxon>Gammaproteobacteria</taxon>
        <taxon>Enterobacterales</taxon>
        <taxon>Thorselliaceae</taxon>
        <taxon>Thorsellia</taxon>
    </lineage>
</organism>
<dbReference type="Proteomes" id="UP001589758">
    <property type="component" value="Unassembled WGS sequence"/>
</dbReference>
<dbReference type="Gene3D" id="3.20.20.150">
    <property type="entry name" value="Divalent-metal-dependent TIM barrel enzymes"/>
    <property type="match status" value="1"/>
</dbReference>
<comment type="caution">
    <text evidence="1">The sequence shown here is derived from an EMBL/GenBank/DDBJ whole genome shotgun (WGS) entry which is preliminary data.</text>
</comment>
<accession>A0ABV6C7B8</accession>
<gene>
    <name evidence="1" type="ORF">ACFFIT_01935</name>
</gene>
<dbReference type="SUPFAM" id="SSF51658">
    <property type="entry name" value="Xylose isomerase-like"/>
    <property type="match status" value="1"/>
</dbReference>
<reference evidence="1 2" key="1">
    <citation type="submission" date="2024-09" db="EMBL/GenBank/DDBJ databases">
        <authorList>
            <person name="Sun Q."/>
            <person name="Mori K."/>
        </authorList>
    </citation>
    <scope>NUCLEOTIDE SEQUENCE [LARGE SCALE GENOMIC DNA]</scope>
    <source>
        <strain evidence="1 2">CCM 8545</strain>
    </source>
</reference>
<name>A0ABV6C7B8_9GAMM</name>
<evidence type="ECO:0000313" key="2">
    <source>
        <dbReference type="Proteomes" id="UP001589758"/>
    </source>
</evidence>